<organism evidence="1 2">
    <name type="scientific">Candidatus Giovannonibacteria bacterium GW2011_GWA2_53_7</name>
    <dbReference type="NCBI Taxonomy" id="1618650"/>
    <lineage>
        <taxon>Bacteria</taxon>
        <taxon>Candidatus Giovannoniibacteriota</taxon>
    </lineage>
</organism>
<sequence length="301" mass="35373">MMDELEKDILRTIVWFSLSEYPLTAFEIWKWMFEPARTYTLRDVVQTLSASKELLRYVHEEDGTYTLREGTASVSLRRKRFSDALRKMTRARRVMRYVRCIPFVRGVGVCNTLSWMHTRSESDIDFFIMVREGSLWITRLLVVLPFKVLRARPGERKEDPLCFSFFLSDTSLNLEALALAPKDPYLAYWIASVLPLFDRDGVFSAFQKANTWVNKTLSNAYTREAIGEDRKTRQASEWFERCASRLQRRAFPETITQMANRDSRVVVSDAMLKFHANDRREQFRDRYQTLCEIYGLSSLDA</sequence>
<gene>
    <name evidence="1" type="ORF">UY81_C0009G0012</name>
</gene>
<dbReference type="AlphaFoldDB" id="A0A0G2A7M6"/>
<evidence type="ECO:0008006" key="3">
    <source>
        <dbReference type="Google" id="ProtNLM"/>
    </source>
</evidence>
<evidence type="ECO:0000313" key="2">
    <source>
        <dbReference type="Proteomes" id="UP000034290"/>
    </source>
</evidence>
<name>A0A0G2A7M6_9BACT</name>
<evidence type="ECO:0000313" key="1">
    <source>
        <dbReference type="EMBL" id="KKW36927.1"/>
    </source>
</evidence>
<dbReference type="EMBL" id="LCRM01000009">
    <property type="protein sequence ID" value="KKW36927.1"/>
    <property type="molecule type" value="Genomic_DNA"/>
</dbReference>
<proteinExistence type="predicted"/>
<accession>A0A0G2A7M6</accession>
<reference evidence="1 2" key="1">
    <citation type="journal article" date="2015" name="Nature">
        <title>rRNA introns, odd ribosomes, and small enigmatic genomes across a large radiation of phyla.</title>
        <authorList>
            <person name="Brown C.T."/>
            <person name="Hug L.A."/>
            <person name="Thomas B.C."/>
            <person name="Sharon I."/>
            <person name="Castelle C.J."/>
            <person name="Singh A."/>
            <person name="Wilkins M.J."/>
            <person name="Williams K.H."/>
            <person name="Banfield J.F."/>
        </authorList>
    </citation>
    <scope>NUCLEOTIDE SEQUENCE [LARGE SCALE GENOMIC DNA]</scope>
</reference>
<protein>
    <recommendedName>
        <fullName evidence="3">Nucleotidyltransferase family protein</fullName>
    </recommendedName>
</protein>
<dbReference type="Proteomes" id="UP000034290">
    <property type="component" value="Unassembled WGS sequence"/>
</dbReference>
<comment type="caution">
    <text evidence="1">The sequence shown here is derived from an EMBL/GenBank/DDBJ whole genome shotgun (WGS) entry which is preliminary data.</text>
</comment>